<sequence length="1111" mass="123328">MQRQTSILSFLKKPQSEKNNTVSGETQNSRLASHFPEKPRNKNGGAFEDIKATASYTIDSSNEEIRGTDTPPEKVPRQIFPVRDDDNALKTSVFSSIKHKFMKFDSGKISSDRNHTDSSSASIDSFPNESEQPKQWDNKYLASEQGGKRNICSSSGTLDHSQGCLCTIELDDILGPETPGMRPLVPRLKRIQEEICNVEDKDNSSSVNTVKRAKFLQDSKPESKNYRDDSEMTSKFEWLHPSRIRDADGRKRDDPLYDKTTLYIPPDVFKKMSASQKQYWEVKRRYMDVVIFFKVGKFYELYEIDAEIGHHELDWKMTVSGVGKCRQVGISESGIDDAVQKLISRGYKVGRIEQLETSEHAKSRGAASVIQRKLVSILTPSTMTEDNIGPDAVHLLAIKEDNMSENGSTAFGFAFVDCAALKFWFGSISDDASCAALGALLMQVLPKEVIFGKQGLSKGAQKALKKYSLTGSNASVLIQTQPDTDFSDASEVKNFIQLKGYFQGSHGWCDHVLGGIAHHDLALQALGGLANHLSRLMLEDVLRNGDVLAYQVYKGCLRMDGQTLVNLEIFNNNADGGQTGTLYKYLDNCITSSGKRLLRSWICHPLRDIEKINQRLDVVEELVGNSEIMLIIAQYLRKLPDLERLLGRVKASINSSALLLLPLIGHKLLKQRVKVFGSLVKGLRVGVDLLLLLHKEGHISPSLSRVLCVPTLVGDHGLDKFLAQFEAAIDSDFPNYQNQEITDSTAETLSILMELFVEKAIQWSQVIHALNCMDVLRSFAVRASFSSGAMCRPTILPQTRSQSFSHEIGGPILAIKGLWHPFALGENGQPVPNDIHVGGNRDGYQPCTLLLTGPNMGGKSTLLRATCLAVILAQLGSYVPSELCVLSLVDIIFTRLGASDRIMTGESTFLIECTETASVLQNASQDSLVLLDELGRGTSTFDGYAIAYSVFRHLVETVNCRLLFATHYHPLTKEFASHPRVTLQHMACSFKLKAEKSSSPGEQELIFLYKLASGACPESYGMQVATMAGIPKPIVEVASKAGLFMKKLIGESFKSSEQRANFSTLHEEWFKTLLIISKTGETKLEDDTFDTLFCLWHELKNSDKLARKEQI</sequence>
<reference evidence="2" key="1">
    <citation type="journal article" date="2023" name="Nat. Plants">
        <title>Single-cell RNA sequencing provides a high-resolution roadmap for understanding the multicellular compartmentation of specialized metabolism.</title>
        <authorList>
            <person name="Sun S."/>
            <person name="Shen X."/>
            <person name="Li Y."/>
            <person name="Li Y."/>
            <person name="Wang S."/>
            <person name="Li R."/>
            <person name="Zhang H."/>
            <person name="Shen G."/>
            <person name="Guo B."/>
            <person name="Wei J."/>
            <person name="Xu J."/>
            <person name="St-Pierre B."/>
            <person name="Chen S."/>
            <person name="Sun C."/>
        </authorList>
    </citation>
    <scope>NUCLEOTIDE SEQUENCE [LARGE SCALE GENOMIC DNA]</scope>
</reference>
<accession>A0ACC0C6Q2</accession>
<dbReference type="EMBL" id="CM044701">
    <property type="protein sequence ID" value="KAI5680575.1"/>
    <property type="molecule type" value="Genomic_DNA"/>
</dbReference>
<organism evidence="1 2">
    <name type="scientific">Catharanthus roseus</name>
    <name type="common">Madagascar periwinkle</name>
    <name type="synonym">Vinca rosea</name>
    <dbReference type="NCBI Taxonomy" id="4058"/>
    <lineage>
        <taxon>Eukaryota</taxon>
        <taxon>Viridiplantae</taxon>
        <taxon>Streptophyta</taxon>
        <taxon>Embryophyta</taxon>
        <taxon>Tracheophyta</taxon>
        <taxon>Spermatophyta</taxon>
        <taxon>Magnoliopsida</taxon>
        <taxon>eudicotyledons</taxon>
        <taxon>Gunneridae</taxon>
        <taxon>Pentapetalae</taxon>
        <taxon>asterids</taxon>
        <taxon>lamiids</taxon>
        <taxon>Gentianales</taxon>
        <taxon>Apocynaceae</taxon>
        <taxon>Rauvolfioideae</taxon>
        <taxon>Vinceae</taxon>
        <taxon>Catharanthinae</taxon>
        <taxon>Catharanthus</taxon>
    </lineage>
</organism>
<protein>
    <submittedName>
        <fullName evidence="1">Uncharacterized protein</fullName>
    </submittedName>
</protein>
<name>A0ACC0C6Q2_CATRO</name>
<keyword evidence="2" id="KW-1185">Reference proteome</keyword>
<proteinExistence type="predicted"/>
<evidence type="ECO:0000313" key="2">
    <source>
        <dbReference type="Proteomes" id="UP001060085"/>
    </source>
</evidence>
<evidence type="ECO:0000313" key="1">
    <source>
        <dbReference type="EMBL" id="KAI5680575.1"/>
    </source>
</evidence>
<dbReference type="Proteomes" id="UP001060085">
    <property type="component" value="Linkage Group LG01"/>
</dbReference>
<gene>
    <name evidence="1" type="ORF">M9H77_01802</name>
</gene>
<comment type="caution">
    <text evidence="1">The sequence shown here is derived from an EMBL/GenBank/DDBJ whole genome shotgun (WGS) entry which is preliminary data.</text>
</comment>